<dbReference type="InterPro" id="IPR003593">
    <property type="entry name" value="AAA+_ATPase"/>
</dbReference>
<feature type="domain" description="HRDC" evidence="2">
    <location>
        <begin position="625"/>
        <end position="705"/>
    </location>
</feature>
<evidence type="ECO:0000313" key="4">
    <source>
        <dbReference type="Proteomes" id="UP000000442"/>
    </source>
</evidence>
<dbReference type="Gene3D" id="2.30.30.940">
    <property type="match status" value="1"/>
</dbReference>
<dbReference type="SUPFAM" id="SSF47819">
    <property type="entry name" value="HRDC-like"/>
    <property type="match status" value="1"/>
</dbReference>
<dbReference type="Gene3D" id="1.10.150.80">
    <property type="entry name" value="HRDC domain"/>
    <property type="match status" value="1"/>
</dbReference>
<dbReference type="InterPro" id="IPR029491">
    <property type="entry name" value="Helicase_HTH"/>
</dbReference>
<dbReference type="OrthoDB" id="9763659at2"/>
<dbReference type="PROSITE" id="PS50967">
    <property type="entry name" value="HRDC"/>
    <property type="match status" value="1"/>
</dbReference>
<name>C0QFE1_DESAH</name>
<keyword evidence="3" id="KW-0547">Nucleotide-binding</keyword>
<dbReference type="GO" id="GO:0000723">
    <property type="term" value="P:telomere maintenance"/>
    <property type="evidence" value="ECO:0007669"/>
    <property type="project" value="InterPro"/>
</dbReference>
<dbReference type="HOGENOM" id="CLU_001613_6_0_7"/>
<dbReference type="InterPro" id="IPR010997">
    <property type="entry name" value="HRDC-like_sf"/>
</dbReference>
<dbReference type="eggNOG" id="COG0507">
    <property type="taxonomic scope" value="Bacteria"/>
</dbReference>
<feature type="region of interest" description="Disordered" evidence="1">
    <location>
        <begin position="705"/>
        <end position="741"/>
    </location>
</feature>
<protein>
    <submittedName>
        <fullName evidence="3">Helicase-family protein</fullName>
    </submittedName>
</protein>
<dbReference type="InterPro" id="IPR044876">
    <property type="entry name" value="HRDC_dom_sf"/>
</dbReference>
<feature type="compositionally biased region" description="Low complexity" evidence="1">
    <location>
        <begin position="727"/>
        <end position="737"/>
    </location>
</feature>
<keyword evidence="3" id="KW-0067">ATP-binding</keyword>
<evidence type="ECO:0000256" key="1">
    <source>
        <dbReference type="SAM" id="MobiDB-lite"/>
    </source>
</evidence>
<dbReference type="Pfam" id="PF00570">
    <property type="entry name" value="HRDC"/>
    <property type="match status" value="1"/>
</dbReference>
<dbReference type="Proteomes" id="UP000000442">
    <property type="component" value="Chromosome"/>
</dbReference>
<dbReference type="Gene3D" id="1.10.10.1390">
    <property type="entry name" value="ATP-dependent DNA helicase RecQ"/>
    <property type="match status" value="1"/>
</dbReference>
<dbReference type="GO" id="GO:0003678">
    <property type="term" value="F:DNA helicase activity"/>
    <property type="evidence" value="ECO:0007669"/>
    <property type="project" value="InterPro"/>
</dbReference>
<keyword evidence="3" id="KW-0347">Helicase</keyword>
<keyword evidence="4" id="KW-1185">Reference proteome</keyword>
<gene>
    <name evidence="3" type="ordered locus">HRM2_02150</name>
</gene>
<dbReference type="KEGG" id="dat:HRM2_02150"/>
<dbReference type="SMART" id="SM00382">
    <property type="entry name" value="AAA"/>
    <property type="match status" value="1"/>
</dbReference>
<dbReference type="eggNOG" id="COG0210">
    <property type="taxonomic scope" value="Bacteria"/>
</dbReference>
<dbReference type="STRING" id="177437.HRM2_02150"/>
<dbReference type="RefSeq" id="WP_012662586.1">
    <property type="nucleotide sequence ID" value="NC_012108.1"/>
</dbReference>
<reference evidence="3 4" key="1">
    <citation type="journal article" date="2009" name="Environ. Microbiol.">
        <title>Genome sequence of Desulfobacterium autotrophicum HRM2, a marine sulfate reducer oxidizing organic carbon completely to carbon dioxide.</title>
        <authorList>
            <person name="Strittmatter A.W."/>
            <person name="Liesegang H."/>
            <person name="Rabus R."/>
            <person name="Decker I."/>
            <person name="Amann J."/>
            <person name="Andres S."/>
            <person name="Henne A."/>
            <person name="Fricke W.F."/>
            <person name="Martinez-Arias R."/>
            <person name="Bartels D."/>
            <person name="Goesmann A."/>
            <person name="Krause L."/>
            <person name="Puehler A."/>
            <person name="Klenk H.P."/>
            <person name="Richter M."/>
            <person name="Schuler M."/>
            <person name="Gloeckner F.O."/>
            <person name="Meyerdierks A."/>
            <person name="Gottschalk G."/>
            <person name="Amann R."/>
        </authorList>
    </citation>
    <scope>NUCLEOTIDE SEQUENCE [LARGE SCALE GENOMIC DNA]</scope>
    <source>
        <strain evidence="4">ATCC 43914 / DSM 3382 / HRM2</strain>
    </source>
</reference>
<evidence type="ECO:0000313" key="3">
    <source>
        <dbReference type="EMBL" id="ACN13337.1"/>
    </source>
</evidence>
<dbReference type="FunFam" id="3.40.50.300:FF:001498">
    <property type="entry name" value="ATP-dependent DNA helicase"/>
    <property type="match status" value="1"/>
</dbReference>
<proteinExistence type="predicted"/>
<dbReference type="Pfam" id="PF14493">
    <property type="entry name" value="HTH_40"/>
    <property type="match status" value="1"/>
</dbReference>
<dbReference type="InterPro" id="IPR027417">
    <property type="entry name" value="P-loop_NTPase"/>
</dbReference>
<dbReference type="PANTHER" id="PTHR47642:SF5">
    <property type="entry name" value="ATP-DEPENDENT DNA HELICASE"/>
    <property type="match status" value="1"/>
</dbReference>
<organism evidence="3 4">
    <name type="scientific">Desulforapulum autotrophicum (strain ATCC 43914 / DSM 3382 / VKM B-1955 / HRM2)</name>
    <name type="common">Desulfobacterium autotrophicum</name>
    <dbReference type="NCBI Taxonomy" id="177437"/>
    <lineage>
        <taxon>Bacteria</taxon>
        <taxon>Pseudomonadati</taxon>
        <taxon>Thermodesulfobacteriota</taxon>
        <taxon>Desulfobacteria</taxon>
        <taxon>Desulfobacterales</taxon>
        <taxon>Desulfobacteraceae</taxon>
        <taxon>Desulforapulum</taxon>
    </lineage>
</organism>
<accession>C0QFE1</accession>
<sequence length="839" mass="94554">MPLKNHELALAGDFVQYTDSHIFLTGKAGTGKTTFLHDLKANTAKRMVVTAPTGVAAINAGGVTLHSFFQLPFGPFIPGSETGELNRQRMFRFSREKQQIIKSLDLLVIDEISMVRADLLDSVDAVLRRLRRNDKPFGGVQLLLIGDLHQLSPVAKNAEWQLLQQHYGSVFFFSSHALARTELLTIELNHIYRQTDDRFIRLLNRVRSNRLDTETIGELNQRYIENFTPHQDQGYITLTTHNNSADTTNRDRLAKLSGKSHRFSATVTGEFPDHTLPAPATLVFKIGAQVMFLRNDSSPQRRYYNGKIGKIMAVSDQEIRILCPGETEEITVEPVEWQNIRYTVHPETREISQEIIGTFKQFPLNLAWAITIHKSQGLTFEKAIIDAGAAFTHGQVYVALSRCKSFEGMVLSAPLPCQGIEPDPAVVDYLETARHHPPSETRLEKAKIDFQQRLIIECFDFQLLNNRLNYLARLLSGNRNLIQVSGGIDVQGIQTRAAETIFTVSENFKQQLFSLFRDNVLPESDAQIMERTGKASAWFQEKFSTTFDDLIERFQVETDNRELGKKIGNLLNNVRQEIAVKRAGIESCATGFSPTRYLNAIARAEIDFTPEKKKKSPPPDYGESDIEHPELFQDLKAWRTARASQEGVPAFMVLHQRVLIQIAVNLPDNSADLKKVKGLGDKTLKKYGQEILELVRAYRKKHNIETVVLPQPPEPSSTKPKKEKPSTKTSSPGSTPSNTMQASFDLFNKGLTIADIAKERGLVENTIQTHLCFFVENGLVDISRLISPERRKTIQAVLDKLENASLKAIKQTLGDEFSYGEIRLMTSLQKHLSAKKHPV</sequence>
<dbReference type="GO" id="GO:0000166">
    <property type="term" value="F:nucleotide binding"/>
    <property type="evidence" value="ECO:0007669"/>
    <property type="project" value="InterPro"/>
</dbReference>
<dbReference type="AlphaFoldDB" id="C0QFE1"/>
<dbReference type="InterPro" id="IPR051055">
    <property type="entry name" value="PIF1_helicase"/>
</dbReference>
<evidence type="ECO:0000259" key="2">
    <source>
        <dbReference type="PROSITE" id="PS50967"/>
    </source>
</evidence>
<dbReference type="GO" id="GO:0003676">
    <property type="term" value="F:nucleic acid binding"/>
    <property type="evidence" value="ECO:0007669"/>
    <property type="project" value="InterPro"/>
</dbReference>
<dbReference type="InterPro" id="IPR010285">
    <property type="entry name" value="DNA_helicase_pif1-like_DEAD"/>
</dbReference>
<dbReference type="PANTHER" id="PTHR47642">
    <property type="entry name" value="ATP-DEPENDENT DNA HELICASE"/>
    <property type="match status" value="1"/>
</dbReference>
<dbReference type="CDD" id="cd18809">
    <property type="entry name" value="SF1_C_RecD"/>
    <property type="match status" value="1"/>
</dbReference>
<dbReference type="GO" id="GO:0006281">
    <property type="term" value="P:DNA repair"/>
    <property type="evidence" value="ECO:0007669"/>
    <property type="project" value="InterPro"/>
</dbReference>
<dbReference type="Gene3D" id="3.40.50.300">
    <property type="entry name" value="P-loop containing nucleotide triphosphate hydrolases"/>
    <property type="match status" value="2"/>
</dbReference>
<keyword evidence="3" id="KW-0378">Hydrolase</keyword>
<dbReference type="Pfam" id="PF05970">
    <property type="entry name" value="PIF1"/>
    <property type="match status" value="1"/>
</dbReference>
<dbReference type="EMBL" id="CP001087">
    <property type="protein sequence ID" value="ACN13337.1"/>
    <property type="molecule type" value="Genomic_DNA"/>
</dbReference>
<dbReference type="SUPFAM" id="SSF52540">
    <property type="entry name" value="P-loop containing nucleoside triphosphate hydrolases"/>
    <property type="match status" value="2"/>
</dbReference>
<dbReference type="SMART" id="SM00341">
    <property type="entry name" value="HRDC"/>
    <property type="match status" value="1"/>
</dbReference>
<dbReference type="InterPro" id="IPR002121">
    <property type="entry name" value="HRDC_dom"/>
</dbReference>